<dbReference type="Proteomes" id="UP000028504">
    <property type="component" value="Chromosome"/>
</dbReference>
<dbReference type="Pfam" id="PF20079">
    <property type="entry name" value="DUF6474"/>
    <property type="match status" value="1"/>
</dbReference>
<organism evidence="2 3">
    <name type="scientific">Corynebacterium atypicum</name>
    <dbReference type="NCBI Taxonomy" id="191610"/>
    <lineage>
        <taxon>Bacteria</taxon>
        <taxon>Bacillati</taxon>
        <taxon>Actinomycetota</taxon>
        <taxon>Actinomycetes</taxon>
        <taxon>Mycobacteriales</taxon>
        <taxon>Corynebacteriaceae</taxon>
        <taxon>Corynebacterium</taxon>
    </lineage>
</organism>
<keyword evidence="3" id="KW-1185">Reference proteome</keyword>
<dbReference type="EMBL" id="CP008944">
    <property type="protein sequence ID" value="AIG64838.1"/>
    <property type="molecule type" value="Genomic_DNA"/>
</dbReference>
<gene>
    <name evidence="2" type="ORF">CATYP_10080</name>
</gene>
<dbReference type="InterPro" id="IPR045522">
    <property type="entry name" value="DUF6474"/>
</dbReference>
<proteinExistence type="predicted"/>
<sequence>MGLMKSLRKRRVQAAAEIKAAKKRASKEVRNRYRSAERRERLLARQEKQLIKAEKKGLKAKRKHDEKMAKNQLEQLRAGKFNKDNVKRWAGAARLLTPLLIPVAYRAITAGREKLDERRARRLGVSAQELAQFTGHGAALQARIHGVRKAVSKAAVPSGFRQDAEHRLDELSSAVDNAEYMTPEQRRRAHSAISADVDALSAEIHQRLTRAE</sequence>
<protein>
    <submittedName>
        <fullName evidence="2">Uncharacterized protein</fullName>
    </submittedName>
</protein>
<feature type="region of interest" description="Disordered" evidence="1">
    <location>
        <begin position="14"/>
        <end position="37"/>
    </location>
</feature>
<accession>A0ABN4DEE5</accession>
<feature type="compositionally biased region" description="Basic and acidic residues" evidence="1">
    <location>
        <begin position="26"/>
        <end position="37"/>
    </location>
</feature>
<evidence type="ECO:0000313" key="3">
    <source>
        <dbReference type="Proteomes" id="UP000028504"/>
    </source>
</evidence>
<reference evidence="2 3" key="1">
    <citation type="submission" date="2014-07" db="EMBL/GenBank/DDBJ databases">
        <title>Complete genome sequence of Corynebacterium atypicum DSM 44849: identifiction of the mycolic acid biosynthesis genes.</title>
        <authorList>
            <person name="Tippelt A."/>
            <person name="Mollmann S."/>
            <person name="Albersmeier A."/>
            <person name="Jaenicke S."/>
            <person name="Ruckert C."/>
            <person name="Tauch A."/>
        </authorList>
    </citation>
    <scope>NUCLEOTIDE SEQUENCE [LARGE SCALE GENOMIC DNA]</scope>
    <source>
        <strain evidence="2 3">R2070</strain>
    </source>
</reference>
<dbReference type="RefSeq" id="WP_038607079.1">
    <property type="nucleotide sequence ID" value="NZ_CP008944.1"/>
</dbReference>
<evidence type="ECO:0000256" key="1">
    <source>
        <dbReference type="SAM" id="MobiDB-lite"/>
    </source>
</evidence>
<name>A0ABN4DEE5_9CORY</name>
<evidence type="ECO:0000313" key="2">
    <source>
        <dbReference type="EMBL" id="AIG64838.1"/>
    </source>
</evidence>